<feature type="compositionally biased region" description="Basic and acidic residues" evidence="1">
    <location>
        <begin position="92"/>
        <end position="109"/>
    </location>
</feature>
<protein>
    <submittedName>
        <fullName evidence="2">Uncharacterized protein</fullName>
    </submittedName>
</protein>
<proteinExistence type="predicted"/>
<dbReference type="Proteomes" id="UP001148018">
    <property type="component" value="Unassembled WGS sequence"/>
</dbReference>
<reference evidence="2" key="1">
    <citation type="submission" date="2022-07" db="EMBL/GenBank/DDBJ databases">
        <title>Chromosome-level genome of Muraenolepis orangiensis.</title>
        <authorList>
            <person name="Kim J."/>
        </authorList>
    </citation>
    <scope>NUCLEOTIDE SEQUENCE</scope>
    <source>
        <strain evidence="2">KU_S4_2022</strain>
        <tissue evidence="2">Muscle</tissue>
    </source>
</reference>
<evidence type="ECO:0000256" key="1">
    <source>
        <dbReference type="SAM" id="MobiDB-lite"/>
    </source>
</evidence>
<gene>
    <name evidence="2" type="ORF">NHX12_021054</name>
</gene>
<dbReference type="EMBL" id="JANIIK010000037">
    <property type="protein sequence ID" value="KAJ3611038.1"/>
    <property type="molecule type" value="Genomic_DNA"/>
</dbReference>
<evidence type="ECO:0000313" key="3">
    <source>
        <dbReference type="Proteomes" id="UP001148018"/>
    </source>
</evidence>
<accession>A0A9Q0IV55</accession>
<feature type="compositionally biased region" description="Basic and acidic residues" evidence="1">
    <location>
        <begin position="119"/>
        <end position="135"/>
    </location>
</feature>
<dbReference type="AlphaFoldDB" id="A0A9Q0IV55"/>
<comment type="caution">
    <text evidence="2">The sequence shown here is derived from an EMBL/GenBank/DDBJ whole genome shotgun (WGS) entry which is preliminary data.</text>
</comment>
<evidence type="ECO:0000313" key="2">
    <source>
        <dbReference type="EMBL" id="KAJ3611038.1"/>
    </source>
</evidence>
<sequence length="173" mass="19071">MKRILGVTSKRRTDPLRSILDSTPPGFPVKPSAVRCSLSLSAADPPQSGRPGSSVPEPEDPPPLLHLLLLPPPPPTHTRGVPSEPKSVCPAHNHENITERTLRIYRERPAGGGDQQEEETSRGRDQQEERGDQQGERPAGGGDQQEEEETSRRRDQQGERRLAGGSLTEPRYR</sequence>
<feature type="compositionally biased region" description="Basic and acidic residues" evidence="1">
    <location>
        <begin position="150"/>
        <end position="162"/>
    </location>
</feature>
<keyword evidence="3" id="KW-1185">Reference proteome</keyword>
<feature type="region of interest" description="Disordered" evidence="1">
    <location>
        <begin position="1"/>
        <end position="173"/>
    </location>
</feature>
<name>A0A9Q0IV55_9TELE</name>
<organism evidence="2 3">
    <name type="scientific">Muraenolepis orangiensis</name>
    <name type="common">Patagonian moray cod</name>
    <dbReference type="NCBI Taxonomy" id="630683"/>
    <lineage>
        <taxon>Eukaryota</taxon>
        <taxon>Metazoa</taxon>
        <taxon>Chordata</taxon>
        <taxon>Craniata</taxon>
        <taxon>Vertebrata</taxon>
        <taxon>Euteleostomi</taxon>
        <taxon>Actinopterygii</taxon>
        <taxon>Neopterygii</taxon>
        <taxon>Teleostei</taxon>
        <taxon>Neoteleostei</taxon>
        <taxon>Acanthomorphata</taxon>
        <taxon>Zeiogadaria</taxon>
        <taxon>Gadariae</taxon>
        <taxon>Gadiformes</taxon>
        <taxon>Muraenolepidoidei</taxon>
        <taxon>Muraenolepididae</taxon>
        <taxon>Muraenolepis</taxon>
    </lineage>
</organism>